<dbReference type="SUPFAM" id="SSF46565">
    <property type="entry name" value="Chaperone J-domain"/>
    <property type="match status" value="1"/>
</dbReference>
<dbReference type="PROSITE" id="PS50076">
    <property type="entry name" value="DNAJ_2"/>
    <property type="match status" value="1"/>
</dbReference>
<dbReference type="CDD" id="cd06257">
    <property type="entry name" value="DnaJ"/>
    <property type="match status" value="1"/>
</dbReference>
<feature type="compositionally biased region" description="Low complexity" evidence="6">
    <location>
        <begin position="699"/>
        <end position="709"/>
    </location>
</feature>
<proteinExistence type="predicted"/>
<feature type="compositionally biased region" description="Acidic residues" evidence="6">
    <location>
        <begin position="184"/>
        <end position="193"/>
    </location>
</feature>
<comment type="subcellular location">
    <subcellularLocation>
        <location evidence="5">Endomembrane system</location>
        <topology evidence="5">Single-pass membrane protein</topology>
    </subcellularLocation>
</comment>
<dbReference type="Gene3D" id="3.40.50.170">
    <property type="entry name" value="Formyl transferase, N-terminal domain"/>
    <property type="match status" value="2"/>
</dbReference>
<dbReference type="OrthoDB" id="10250354at2759"/>
<feature type="compositionally biased region" description="Polar residues" evidence="6">
    <location>
        <begin position="616"/>
        <end position="626"/>
    </location>
</feature>
<feature type="region of interest" description="Disordered" evidence="6">
    <location>
        <begin position="699"/>
        <end position="774"/>
    </location>
</feature>
<evidence type="ECO:0000313" key="9">
    <source>
        <dbReference type="EMBL" id="KAB8337210.1"/>
    </source>
</evidence>
<gene>
    <name evidence="9" type="ORF">FH972_021512</name>
</gene>
<dbReference type="InterPro" id="IPR052606">
    <property type="entry name" value="DnaJ_domain_protein"/>
</dbReference>
<keyword evidence="4 7" id="KW-0472">Membrane</keyword>
<dbReference type="Proteomes" id="UP000327013">
    <property type="component" value="Unassembled WGS sequence"/>
</dbReference>
<evidence type="ECO:0000256" key="4">
    <source>
        <dbReference type="ARBA" id="ARBA00023136"/>
    </source>
</evidence>
<feature type="region of interest" description="Disordered" evidence="6">
    <location>
        <begin position="35"/>
        <end position="69"/>
    </location>
</feature>
<dbReference type="InterPro" id="IPR036477">
    <property type="entry name" value="Formyl_transf_N_sf"/>
</dbReference>
<evidence type="ECO:0000256" key="5">
    <source>
        <dbReference type="ARBA" id="ARBA00037847"/>
    </source>
</evidence>
<feature type="transmembrane region" description="Helical" evidence="7">
    <location>
        <begin position="265"/>
        <end position="284"/>
    </location>
</feature>
<feature type="transmembrane region" description="Helical" evidence="7">
    <location>
        <begin position="430"/>
        <end position="451"/>
    </location>
</feature>
<keyword evidence="1 7" id="KW-0812">Transmembrane</keyword>
<keyword evidence="10" id="KW-1185">Reference proteome</keyword>
<dbReference type="EMBL" id="VIBQ01000009">
    <property type="protein sequence ID" value="KAB8337210.1"/>
    <property type="molecule type" value="Genomic_DNA"/>
</dbReference>
<accession>A0A5N6KQ71</accession>
<evidence type="ECO:0000313" key="10">
    <source>
        <dbReference type="Proteomes" id="UP000327013"/>
    </source>
</evidence>
<feature type="region of interest" description="Disordered" evidence="6">
    <location>
        <begin position="655"/>
        <end position="685"/>
    </location>
</feature>
<feature type="compositionally biased region" description="Polar residues" evidence="6">
    <location>
        <begin position="655"/>
        <end position="671"/>
    </location>
</feature>
<feature type="transmembrane region" description="Helical" evidence="7">
    <location>
        <begin position="209"/>
        <end position="227"/>
    </location>
</feature>
<sequence>MGLSMKDAWPRMVTPVAPISQSMVDKEAHVQVSAAEFADAPHAGDDEDDVEQEPEVCDERVDGQHDEDDGIVAGEVGQVVVDSVLDLCKVLGLGHALEVEELADGLQVGEAGADGLVAQALEPVAEIQTRGQGIYGDVDAGHGVMLTPNAREIGGTFCSGNWSGGSASATVEDGEQGRTRALEIEDDDNSDSDNGERNKRRDRELRKSALCCCCFLWLAPTLAAATLPLDCSFCGALCRSLPRPNCYSRDHHVAPAQWSTDSMRFSFASLLALLAFATLAVAWTKEDHEIFRLRDEVITHEGANVTFYSFVGVPPSASNDEIQKVLRKRSKQLHPDKAVRDILARRALEKSKKKGENVKAGVTAKKGPTAKERAQVTKEANERYARLSTVANILTGSERQRYDHFLSNGFPTWRGTGYYYARFRPGLGSVLVGLLLAFGGGAHYFALYISWKRHKEFVQRYVSHARKTAWGNESGMPGVPGVDAGSTAPVAIPEQEPEPEQPLALNRKQKRLQEKDGRKKASKPSARTARREGISSPVASEPITGPQGSKKKIQAENGKILIVDAIGNVFLEETTEEGDTHQFLLDVSSSRFICCQSETNQRTSPKKLPGPPSLTRRCSNSRSGPTRSPLAVFSTRAQSTNRCWMEARNAFCKTRMSTPRSCSNRPQPSTPKQRHGDGSRSSATRPTIYFFSLRIIRLPRSPSPSNSLPDIKAVPSRPSTSNAQPNAAPREIKPPTPPSHKRTRNLQPRANPPPTSHHPAQTPQPPTHRPFLTPIPRIIPTLNAARRIPRPQQLLQPLRQRDPKLTRQIVQRAAADQRHRDRQQHLDGVRAHVAPQIREQAADLGDEARDVAGARAALVVRGAAGGGAAGGAAGEARQAGGGEEGGRGAGGGARGGVRGGGGGAGVGVGFAGGGAVGAGGGGGDDEGHCVSRCCSRNSVREAVVRTVQNSAAGVRATARRGTPGARRPANRVAGLAARVVYKRVVRITPDGIDNGAWPKSKSSLPHCVYQALIDSIGPQLPLSQCQIIRVLSNKKGVLGLERAEKAGIPTAYHNLFKYGKEFPPTAEEAKTTKYGAEARRKYDEDLAATILKDEPQLVVCAGWMHSHVQGYLSSTYIPRCLVNSTAHSELNATRIVHRYLLTKVAPLIVPLKHLKRARSNTLDVIQEVDMGEVIVTADVDIREGDSLEDLETRMHETEHKLIVRGTSIAAEKIAKQ</sequence>
<evidence type="ECO:0000256" key="7">
    <source>
        <dbReference type="SAM" id="Phobius"/>
    </source>
</evidence>
<dbReference type="InterPro" id="IPR036869">
    <property type="entry name" value="J_dom_sf"/>
</dbReference>
<feature type="region of interest" description="Disordered" evidence="6">
    <location>
        <begin position="181"/>
        <end position="200"/>
    </location>
</feature>
<feature type="compositionally biased region" description="Pro residues" evidence="6">
    <location>
        <begin position="750"/>
        <end position="768"/>
    </location>
</feature>
<dbReference type="AlphaFoldDB" id="A0A5N6KQ71"/>
<reference evidence="9 10" key="1">
    <citation type="submission" date="2019-06" db="EMBL/GenBank/DDBJ databases">
        <title>A chromosomal-level reference genome of Carpinus fangiana (Coryloideae, Betulaceae).</title>
        <authorList>
            <person name="Yang X."/>
            <person name="Wang Z."/>
            <person name="Zhang L."/>
            <person name="Hao G."/>
            <person name="Liu J."/>
            <person name="Yang Y."/>
        </authorList>
    </citation>
    <scope>NUCLEOTIDE SEQUENCE [LARGE SCALE GENOMIC DNA]</scope>
    <source>
        <strain evidence="9">Cfa_2016G</strain>
        <tissue evidence="9">Leaf</tissue>
    </source>
</reference>
<feature type="region of interest" description="Disordered" evidence="6">
    <location>
        <begin position="351"/>
        <end position="375"/>
    </location>
</feature>
<keyword evidence="3 7" id="KW-1133">Transmembrane helix</keyword>
<evidence type="ECO:0000256" key="2">
    <source>
        <dbReference type="ARBA" id="ARBA00022729"/>
    </source>
</evidence>
<evidence type="ECO:0000256" key="6">
    <source>
        <dbReference type="SAM" id="MobiDB-lite"/>
    </source>
</evidence>
<dbReference type="SUPFAM" id="SSF53328">
    <property type="entry name" value="Formyltransferase"/>
    <property type="match status" value="1"/>
</dbReference>
<dbReference type="InterPro" id="IPR001623">
    <property type="entry name" value="DnaJ_domain"/>
</dbReference>
<dbReference type="PANTHER" id="PTHR44653">
    <property type="entry name" value="DNAJ HOMOLOG SUBFAMILY C MEMBER 1"/>
    <property type="match status" value="1"/>
</dbReference>
<dbReference type="PANTHER" id="PTHR44653:SF2">
    <property type="entry name" value="DNAJ HOMOLOG SUBFAMILY C MEMBER 1"/>
    <property type="match status" value="1"/>
</dbReference>
<feature type="region of interest" description="Disordered" evidence="6">
    <location>
        <begin position="866"/>
        <end position="894"/>
    </location>
</feature>
<evidence type="ECO:0000256" key="1">
    <source>
        <dbReference type="ARBA" id="ARBA00022692"/>
    </source>
</evidence>
<keyword evidence="2" id="KW-0732">Signal</keyword>
<evidence type="ECO:0000259" key="8">
    <source>
        <dbReference type="PROSITE" id="PS50076"/>
    </source>
</evidence>
<dbReference type="GO" id="GO:0012505">
    <property type="term" value="C:endomembrane system"/>
    <property type="evidence" value="ECO:0007669"/>
    <property type="project" value="UniProtKB-SubCell"/>
</dbReference>
<comment type="caution">
    <text evidence="9">The sequence shown here is derived from an EMBL/GenBank/DDBJ whole genome shotgun (WGS) entry which is preliminary data.</text>
</comment>
<feature type="region of interest" description="Disordered" evidence="6">
    <location>
        <begin position="599"/>
        <end position="630"/>
    </location>
</feature>
<protein>
    <recommendedName>
        <fullName evidence="8">J domain-containing protein</fullName>
    </recommendedName>
</protein>
<evidence type="ECO:0000256" key="3">
    <source>
        <dbReference type="ARBA" id="ARBA00022989"/>
    </source>
</evidence>
<feature type="domain" description="J" evidence="8">
    <location>
        <begin position="306"/>
        <end position="406"/>
    </location>
</feature>
<name>A0A5N6KQ71_9ROSI</name>
<organism evidence="9 10">
    <name type="scientific">Carpinus fangiana</name>
    <dbReference type="NCBI Taxonomy" id="176857"/>
    <lineage>
        <taxon>Eukaryota</taxon>
        <taxon>Viridiplantae</taxon>
        <taxon>Streptophyta</taxon>
        <taxon>Embryophyta</taxon>
        <taxon>Tracheophyta</taxon>
        <taxon>Spermatophyta</taxon>
        <taxon>Magnoliopsida</taxon>
        <taxon>eudicotyledons</taxon>
        <taxon>Gunneridae</taxon>
        <taxon>Pentapetalae</taxon>
        <taxon>rosids</taxon>
        <taxon>fabids</taxon>
        <taxon>Fagales</taxon>
        <taxon>Betulaceae</taxon>
        <taxon>Carpinus</taxon>
    </lineage>
</organism>
<dbReference type="SMART" id="SM00271">
    <property type="entry name" value="DnaJ"/>
    <property type="match status" value="1"/>
</dbReference>
<feature type="region of interest" description="Disordered" evidence="6">
    <location>
        <begin position="470"/>
        <end position="552"/>
    </location>
</feature>
<dbReference type="Gene3D" id="1.10.287.110">
    <property type="entry name" value="DnaJ domain"/>
    <property type="match status" value="1"/>
</dbReference>
<feature type="compositionally biased region" description="Acidic residues" evidence="6">
    <location>
        <begin position="45"/>
        <end position="56"/>
    </location>
</feature>